<dbReference type="InterPro" id="IPR014818">
    <property type="entry name" value="Phage/plasmid_primase_P4_C"/>
</dbReference>
<dbReference type="NCBIfam" id="TIGR01613">
    <property type="entry name" value="primase_Cterm"/>
    <property type="match status" value="1"/>
</dbReference>
<name>A0A1Y1IUJ9_KLENI</name>
<dbReference type="GO" id="GO:0016787">
    <property type="term" value="F:hydrolase activity"/>
    <property type="evidence" value="ECO:0007669"/>
    <property type="project" value="UniProtKB-KW"/>
</dbReference>
<dbReference type="Pfam" id="PF08706">
    <property type="entry name" value="D5_N"/>
    <property type="match status" value="1"/>
</dbReference>
<feature type="region of interest" description="Disordered" evidence="4">
    <location>
        <begin position="29"/>
        <end position="97"/>
    </location>
</feature>
<feature type="region of interest" description="Disordered" evidence="4">
    <location>
        <begin position="191"/>
        <end position="213"/>
    </location>
</feature>
<feature type="region of interest" description="Disordered" evidence="4">
    <location>
        <begin position="131"/>
        <end position="175"/>
    </location>
</feature>
<protein>
    <recommendedName>
        <fullName evidence="5">SF3 helicase domain-containing protein</fullName>
    </recommendedName>
</protein>
<dbReference type="EMBL" id="DF237828">
    <property type="protein sequence ID" value="GAQ91908.1"/>
    <property type="molecule type" value="Genomic_DNA"/>
</dbReference>
<dbReference type="InterPro" id="IPR027417">
    <property type="entry name" value="P-loop_NTPase"/>
</dbReference>
<dbReference type="Pfam" id="PF09250">
    <property type="entry name" value="Prim-Pol"/>
    <property type="match status" value="1"/>
</dbReference>
<gene>
    <name evidence="6" type="ORF">KFL_008790050</name>
</gene>
<dbReference type="InterPro" id="IPR051620">
    <property type="entry name" value="ORF904-like_C"/>
</dbReference>
<proteinExistence type="predicted"/>
<organism evidence="6 7">
    <name type="scientific">Klebsormidium nitens</name>
    <name type="common">Green alga</name>
    <name type="synonym">Ulothrix nitens</name>
    <dbReference type="NCBI Taxonomy" id="105231"/>
    <lineage>
        <taxon>Eukaryota</taxon>
        <taxon>Viridiplantae</taxon>
        <taxon>Streptophyta</taxon>
        <taxon>Klebsormidiophyceae</taxon>
        <taxon>Klebsormidiales</taxon>
        <taxon>Klebsormidiaceae</taxon>
        <taxon>Klebsormidium</taxon>
    </lineage>
</organism>
<keyword evidence="7" id="KW-1185">Reference proteome</keyword>
<dbReference type="InterPro" id="IPR015330">
    <property type="entry name" value="DNA_primase/pol_bifunc_N"/>
</dbReference>
<feature type="compositionally biased region" description="Basic and acidic residues" evidence="4">
    <location>
        <begin position="132"/>
        <end position="147"/>
    </location>
</feature>
<dbReference type="SUPFAM" id="SSF52540">
    <property type="entry name" value="P-loop containing nucleoside triphosphate hydrolases"/>
    <property type="match status" value="1"/>
</dbReference>
<feature type="compositionally biased region" description="Basic and acidic residues" evidence="4">
    <location>
        <begin position="29"/>
        <end position="53"/>
    </location>
</feature>
<sequence>MALEAESLYSPTSPAYVAATVAARESGLELDTRLDNFEQPPAEHEEEPMRSPHVEATSTEPKEATAEAAVHAGMEIDQEPRPEPAEEATCDDPEEAAAVGTMPQEPATVEAICNSGEAAAEAAVQAGMEIEANPRPEPTEEATRDRSQVAAAGEAAQAGMEIDQEPRPEATEVATPDGSEVAAGAAAQAGMEIEASDPRPAADVEATRDDPEEATAEMVELYDVLPDDTPHERTENGGVHLFFSLSASMQAGLISGGGRQGLTWRNEKVGIDTRGDGGLIFCDPSSYRALDGEERRYEWIQEILEDRSNLRAMPDWLIAVINGEGAAARDSVKHEPFWAPTSEPDPTERGGDAEPAVLERIRVCLAKAGDTTSTFDKLKKYPAGDMYVYRAHGQRKCPYGQQHSSNNFSVLVRGRALLYSCNSSECCEVRPLKQIGMLTRYEAMLGGEVAPVSADDESMYRTLDKRFVDHWAFQGDMGGSHIASQMYSSCGRVFFYNKWHFWNGKHYEEDPTGAYVRFVMMHQLSSVYDRVRERLRKELKNEKDKKKAQRLEEIIKGIKNYNNSSAIKSTMEVMQGEMYAPDLFALLDKDVHIINCRNGIWQLKTGDLDTHRPQYMCTRMIDLRYLGLDHASPVPLEFLRDIFNAKEGLIRRFVRAFAYAANGMTREEKLFFLIGLGGNGKGVWKEAIKAAFGPYYGTMSTDAVVKTPGQRPASKGSPTHYLFALKGKRMVISDETDKSQCVDAALVLSTCGGGDIVARELYTKNVEFTLTHTPFIQTNNPPLLPPGTNPKADNFRRRIEVFRFPNTYVTADKFDPSNPDHRLANTGLKERMLAPDVLEQLLSLLARESVEYYREGLGETPPEVVEATRAYFEDCDMLQRFLDEHCLRGTGLETLEHDFVDDYNKFSHEEIKPEALKKRMEGKGFKRSGKAVNVFGKRELYYPGVKSVYARS</sequence>
<reference evidence="6 7" key="1">
    <citation type="journal article" date="2014" name="Nat. Commun.">
        <title>Klebsormidium flaccidum genome reveals primary factors for plant terrestrial adaptation.</title>
        <authorList>
            <person name="Hori K."/>
            <person name="Maruyama F."/>
            <person name="Fujisawa T."/>
            <person name="Togashi T."/>
            <person name="Yamamoto N."/>
            <person name="Seo M."/>
            <person name="Sato S."/>
            <person name="Yamada T."/>
            <person name="Mori H."/>
            <person name="Tajima N."/>
            <person name="Moriyama T."/>
            <person name="Ikeuchi M."/>
            <person name="Watanabe M."/>
            <person name="Wada H."/>
            <person name="Kobayashi K."/>
            <person name="Saito M."/>
            <person name="Masuda T."/>
            <person name="Sasaki-Sekimoto Y."/>
            <person name="Mashiguchi K."/>
            <person name="Awai K."/>
            <person name="Shimojima M."/>
            <person name="Masuda S."/>
            <person name="Iwai M."/>
            <person name="Nobusawa T."/>
            <person name="Narise T."/>
            <person name="Kondo S."/>
            <person name="Saito H."/>
            <person name="Sato R."/>
            <person name="Murakawa M."/>
            <person name="Ihara Y."/>
            <person name="Oshima-Yamada Y."/>
            <person name="Ohtaka K."/>
            <person name="Satoh M."/>
            <person name="Sonobe K."/>
            <person name="Ishii M."/>
            <person name="Ohtani R."/>
            <person name="Kanamori-Sato M."/>
            <person name="Honoki R."/>
            <person name="Miyazaki D."/>
            <person name="Mochizuki H."/>
            <person name="Umetsu J."/>
            <person name="Higashi K."/>
            <person name="Shibata D."/>
            <person name="Kamiya Y."/>
            <person name="Sato N."/>
            <person name="Nakamura Y."/>
            <person name="Tabata S."/>
            <person name="Ida S."/>
            <person name="Kurokawa K."/>
            <person name="Ohta H."/>
        </authorList>
    </citation>
    <scope>NUCLEOTIDE SEQUENCE [LARGE SCALE GENOMIC DNA]</scope>
    <source>
        <strain evidence="6 7">NIES-2285</strain>
    </source>
</reference>
<keyword evidence="1" id="KW-0547">Nucleotide-binding</keyword>
<dbReference type="Proteomes" id="UP000054558">
    <property type="component" value="Unassembled WGS sequence"/>
</dbReference>
<dbReference type="SMART" id="SM00885">
    <property type="entry name" value="D5_N"/>
    <property type="match status" value="1"/>
</dbReference>
<evidence type="ECO:0000313" key="6">
    <source>
        <dbReference type="EMBL" id="GAQ91908.1"/>
    </source>
</evidence>
<evidence type="ECO:0000256" key="2">
    <source>
        <dbReference type="ARBA" id="ARBA00022801"/>
    </source>
</evidence>
<dbReference type="InterPro" id="IPR014015">
    <property type="entry name" value="Helicase_SF3_DNA-vir"/>
</dbReference>
<feature type="compositionally biased region" description="Basic and acidic residues" evidence="4">
    <location>
        <begin position="196"/>
        <end position="209"/>
    </location>
</feature>
<dbReference type="GO" id="GO:0005524">
    <property type="term" value="F:ATP binding"/>
    <property type="evidence" value="ECO:0007669"/>
    <property type="project" value="UniProtKB-KW"/>
</dbReference>
<accession>A0A1Y1IUJ9</accession>
<evidence type="ECO:0000256" key="4">
    <source>
        <dbReference type="SAM" id="MobiDB-lite"/>
    </source>
</evidence>
<keyword evidence="2" id="KW-0378">Hydrolase</keyword>
<evidence type="ECO:0000259" key="5">
    <source>
        <dbReference type="PROSITE" id="PS51206"/>
    </source>
</evidence>
<evidence type="ECO:0000256" key="3">
    <source>
        <dbReference type="ARBA" id="ARBA00022840"/>
    </source>
</evidence>
<evidence type="ECO:0000313" key="7">
    <source>
        <dbReference type="Proteomes" id="UP000054558"/>
    </source>
</evidence>
<dbReference type="PROSITE" id="PS51206">
    <property type="entry name" value="SF3_HELICASE_1"/>
    <property type="match status" value="1"/>
</dbReference>
<evidence type="ECO:0000256" key="1">
    <source>
        <dbReference type="ARBA" id="ARBA00022741"/>
    </source>
</evidence>
<feature type="compositionally biased region" description="Low complexity" evidence="4">
    <location>
        <begin position="150"/>
        <end position="159"/>
    </location>
</feature>
<dbReference type="PANTHER" id="PTHR35372:SF2">
    <property type="entry name" value="SF3 HELICASE DOMAIN-CONTAINING PROTEIN"/>
    <property type="match status" value="1"/>
</dbReference>
<keyword evidence="3" id="KW-0067">ATP-binding</keyword>
<dbReference type="Gene3D" id="3.40.50.300">
    <property type="entry name" value="P-loop containing nucleotide triphosphate hydrolases"/>
    <property type="match status" value="1"/>
</dbReference>
<feature type="domain" description="SF3 helicase" evidence="5">
    <location>
        <begin position="634"/>
        <end position="817"/>
    </location>
</feature>
<dbReference type="PANTHER" id="PTHR35372">
    <property type="entry name" value="ATP BINDING PROTEIN-RELATED"/>
    <property type="match status" value="1"/>
</dbReference>
<dbReference type="InterPro" id="IPR006500">
    <property type="entry name" value="Helicase_put_C_phage/plasmid"/>
</dbReference>
<feature type="compositionally biased region" description="Acidic residues" evidence="4">
    <location>
        <begin position="85"/>
        <end position="95"/>
    </location>
</feature>
<dbReference type="AlphaFoldDB" id="A0A1Y1IUJ9"/>